<sequence length="97" mass="11115">MVKGKRLRTLELMVDNKLADMPIGEVFSAADLVRQMPEDLHDRYRTSKDTLTKMIDDYLMIVCADEQTSASIGAINIDNYRKKNPYFSKQLAMKQAV</sequence>
<dbReference type="AlphaFoldDB" id="A0A0G4B1V2"/>
<name>A0A0G4B1V2_9BACT</name>
<gene>
    <name evidence="1" type="ORF">UT28_C0001G0121</name>
</gene>
<proteinExistence type="predicted"/>
<organism evidence="1 2">
    <name type="scientific">Berkelbacteria bacterium GW2011_GWE1_39_12</name>
    <dbReference type="NCBI Taxonomy" id="1618337"/>
    <lineage>
        <taxon>Bacteria</taxon>
        <taxon>Candidatus Berkelbacteria</taxon>
    </lineage>
</organism>
<reference evidence="1 2" key="1">
    <citation type="journal article" date="2015" name="Nature">
        <title>rRNA introns, odd ribosomes, and small enigmatic genomes across a large radiation of phyla.</title>
        <authorList>
            <person name="Brown C.T."/>
            <person name="Hug L.A."/>
            <person name="Thomas B.C."/>
            <person name="Sharon I."/>
            <person name="Castelle C.J."/>
            <person name="Singh A."/>
            <person name="Wilkins M.J."/>
            <person name="Williams K.H."/>
            <person name="Banfield J.F."/>
        </authorList>
    </citation>
    <scope>NUCLEOTIDE SEQUENCE [LARGE SCALE GENOMIC DNA]</scope>
</reference>
<dbReference type="KEGG" id="bbgw:UT28_C0001G0121"/>
<protein>
    <submittedName>
        <fullName evidence="1">Uncharacterized protein</fullName>
    </submittedName>
</protein>
<evidence type="ECO:0000313" key="2">
    <source>
        <dbReference type="Proteomes" id="UP000035648"/>
    </source>
</evidence>
<dbReference type="Proteomes" id="UP000035648">
    <property type="component" value="Chromosome"/>
</dbReference>
<dbReference type="STRING" id="1618337.UT28_C0001G0121"/>
<dbReference type="EMBL" id="CP011213">
    <property type="protein sequence ID" value="AKM81936.1"/>
    <property type="molecule type" value="Genomic_DNA"/>
</dbReference>
<accession>A0A0G4B1V2</accession>
<evidence type="ECO:0000313" key="1">
    <source>
        <dbReference type="EMBL" id="AKM81936.1"/>
    </source>
</evidence>